<reference evidence="7" key="1">
    <citation type="submission" date="2015-06" db="EMBL/GenBank/DDBJ databases">
        <title>New insights into the roles of widespread benthic archaea in carbon and nitrogen cycling.</title>
        <authorList>
            <person name="Lazar C.S."/>
            <person name="Baker B.J."/>
            <person name="Seitz K.W."/>
            <person name="Hyde A.S."/>
            <person name="Dick G.J."/>
            <person name="Hinrichs K.-U."/>
            <person name="Teske A.P."/>
        </authorList>
    </citation>
    <scope>NUCLEOTIDE SEQUENCE [LARGE SCALE GENOMIC DNA]</scope>
</reference>
<dbReference type="GO" id="GO:0000463">
    <property type="term" value="P:maturation of LSU-rRNA from tricistronic rRNA transcript (SSU-rRNA, 5.8S rRNA, LSU-rRNA)"/>
    <property type="evidence" value="ECO:0007669"/>
    <property type="project" value="TreeGrafter"/>
</dbReference>
<dbReference type="PROSITE" id="PS00634">
    <property type="entry name" value="RIBOSOMAL_L30"/>
    <property type="match status" value="1"/>
</dbReference>
<dbReference type="SUPFAM" id="SSF55129">
    <property type="entry name" value="Ribosomal protein L30p/L7e"/>
    <property type="match status" value="1"/>
</dbReference>
<dbReference type="InterPro" id="IPR039699">
    <property type="entry name" value="Ribosomal_uL30"/>
</dbReference>
<evidence type="ECO:0000256" key="4">
    <source>
        <dbReference type="HAMAP-Rule" id="MF_01371"/>
    </source>
</evidence>
<dbReference type="InterPro" id="IPR035808">
    <property type="entry name" value="Ribosomal_uL30_euk_arc"/>
</dbReference>
<evidence type="ECO:0000256" key="3">
    <source>
        <dbReference type="ARBA" id="ARBA00023274"/>
    </source>
</evidence>
<dbReference type="Gene3D" id="1.10.15.30">
    <property type="match status" value="1"/>
</dbReference>
<feature type="domain" description="Large ribosomal subunit protein uL30-like ferredoxin-like fold" evidence="5">
    <location>
        <begin position="11"/>
        <end position="61"/>
    </location>
</feature>
<evidence type="ECO:0000313" key="7">
    <source>
        <dbReference type="Proteomes" id="UP000054016"/>
    </source>
</evidence>
<proteinExistence type="inferred from homology"/>
<dbReference type="CDD" id="cd01657">
    <property type="entry name" value="Ribosomal_L7_archeal_euk"/>
    <property type="match status" value="1"/>
</dbReference>
<evidence type="ECO:0000256" key="2">
    <source>
        <dbReference type="ARBA" id="ARBA00022980"/>
    </source>
</evidence>
<dbReference type="InterPro" id="IPR005997">
    <property type="entry name" value="Ribosomal_uL30_arc"/>
</dbReference>
<dbReference type="Pfam" id="PF00327">
    <property type="entry name" value="Ribosomal_L30"/>
    <property type="match status" value="1"/>
</dbReference>
<dbReference type="InterPro" id="IPR018038">
    <property type="entry name" value="Ribosomal_uL30_CS"/>
</dbReference>
<organism evidence="6 7">
    <name type="scientific">miscellaneous Crenarchaeota group-1 archaeon SG8-32-3</name>
    <dbReference type="NCBI Taxonomy" id="1685125"/>
    <lineage>
        <taxon>Archaea</taxon>
        <taxon>Candidatus Bathyarchaeota</taxon>
        <taxon>MCG-1</taxon>
    </lineage>
</organism>
<dbReference type="GO" id="GO:0022625">
    <property type="term" value="C:cytosolic large ribosomal subunit"/>
    <property type="evidence" value="ECO:0007669"/>
    <property type="project" value="UniProtKB-UniRule"/>
</dbReference>
<keyword evidence="2 4" id="KW-0689">Ribosomal protein</keyword>
<gene>
    <name evidence="6" type="primary">rpl30p</name>
    <name evidence="4" type="synonym">rpl30</name>
    <name evidence="6" type="ORF">AC478_00140</name>
</gene>
<dbReference type="Proteomes" id="UP000054016">
    <property type="component" value="Unassembled WGS sequence"/>
</dbReference>
<comment type="caution">
    <text evidence="6">The sequence shown here is derived from an EMBL/GenBank/DDBJ whole genome shotgun (WGS) entry which is preliminary data.</text>
</comment>
<dbReference type="InterPro" id="IPR036919">
    <property type="entry name" value="Ribo_uL30_ferredoxin-like_sf"/>
</dbReference>
<comment type="subunit">
    <text evidence="4">Part of the 50S ribosomal subunit.</text>
</comment>
<dbReference type="InterPro" id="IPR016082">
    <property type="entry name" value="Ribosomal_uL30_ferredoxin-like"/>
</dbReference>
<name>A0A0M0BWE1_9ARCH</name>
<dbReference type="AlphaFoldDB" id="A0A0M0BWE1"/>
<dbReference type="Gene3D" id="3.30.1390.20">
    <property type="entry name" value="Ribosomal protein L30, ferredoxin-like fold domain"/>
    <property type="match status" value="1"/>
</dbReference>
<dbReference type="GO" id="GO:0003735">
    <property type="term" value="F:structural constituent of ribosome"/>
    <property type="evidence" value="ECO:0007669"/>
    <property type="project" value="UniProtKB-UniRule"/>
</dbReference>
<evidence type="ECO:0000313" key="6">
    <source>
        <dbReference type="EMBL" id="KON32471.1"/>
    </source>
</evidence>
<evidence type="ECO:0000256" key="1">
    <source>
        <dbReference type="ARBA" id="ARBA00007594"/>
    </source>
</evidence>
<protein>
    <recommendedName>
        <fullName evidence="4">Large ribosomal subunit protein uL30</fullName>
    </recommendedName>
</protein>
<dbReference type="EMBL" id="LFWV01000001">
    <property type="protein sequence ID" value="KON32471.1"/>
    <property type="molecule type" value="Genomic_DNA"/>
</dbReference>
<dbReference type="PANTHER" id="PTHR11524:SF16">
    <property type="entry name" value="LARGE RIBOSOMAL SUBUNIT PROTEIN UL30"/>
    <property type="match status" value="1"/>
</dbReference>
<dbReference type="PANTHER" id="PTHR11524">
    <property type="entry name" value="60S RIBOSOMAL PROTEIN L7"/>
    <property type="match status" value="1"/>
</dbReference>
<accession>A0A0M0BWE1</accession>
<evidence type="ECO:0000259" key="5">
    <source>
        <dbReference type="Pfam" id="PF00327"/>
    </source>
</evidence>
<dbReference type="GO" id="GO:0006412">
    <property type="term" value="P:translation"/>
    <property type="evidence" value="ECO:0007669"/>
    <property type="project" value="UniProtKB-UniRule"/>
</dbReference>
<dbReference type="GO" id="GO:0003723">
    <property type="term" value="F:RNA binding"/>
    <property type="evidence" value="ECO:0007669"/>
    <property type="project" value="TreeGrafter"/>
</dbReference>
<comment type="similarity">
    <text evidence="1 4">Belongs to the universal ribosomal protein uL30 family.</text>
</comment>
<sequence length="162" mass="18091">MTKKAAERKCFAVIKVRGTIRAQREARETLELLRLSRTNHAVLIDNRPSYMGMLYRVQNYVTWGEASKEAIAFMLKKRGRLAGGKKLTDEAVEKLGYKSIDALAGAIESCKVEFQKLPNVQPVFKLHPPKKGFKGKTKKSFSAGGEAGYRGEAINALMKRMA</sequence>
<keyword evidence="3 4" id="KW-0687">Ribonucleoprotein</keyword>
<dbReference type="HAMAP" id="MF_01371_A">
    <property type="entry name" value="Ribosomal_uL30_A"/>
    <property type="match status" value="1"/>
</dbReference>
<dbReference type="NCBIfam" id="TIGR01309">
    <property type="entry name" value="uL30_arch"/>
    <property type="match status" value="1"/>
</dbReference>
<dbReference type="NCBIfam" id="NF004711">
    <property type="entry name" value="PRK06049.1"/>
    <property type="match status" value="1"/>
</dbReference>